<proteinExistence type="predicted"/>
<dbReference type="EMBL" id="BJKP01000040">
    <property type="protein sequence ID" value="GEA28622.1"/>
    <property type="molecule type" value="Genomic_DNA"/>
</dbReference>
<protein>
    <submittedName>
        <fullName evidence="2">Uncharacterized protein</fullName>
    </submittedName>
</protein>
<dbReference type="AlphaFoldDB" id="A0A5J4FBC8"/>
<evidence type="ECO:0000313" key="3">
    <source>
        <dbReference type="Proteomes" id="UP000376575"/>
    </source>
</evidence>
<evidence type="ECO:0000256" key="1">
    <source>
        <dbReference type="SAM" id="MobiDB-lite"/>
    </source>
</evidence>
<evidence type="ECO:0000313" key="2">
    <source>
        <dbReference type="EMBL" id="GEA28622.1"/>
    </source>
</evidence>
<gene>
    <name evidence="2" type="ORF">MiAbW_03198</name>
</gene>
<dbReference type="Proteomes" id="UP000376575">
    <property type="component" value="Unassembled WGS sequence"/>
</dbReference>
<name>A0A5J4FBC8_MICAE</name>
<dbReference type="RefSeq" id="WP_238707325.1">
    <property type="nucleotide sequence ID" value="NZ_BJKP01000040.1"/>
</dbReference>
<sequence length="103" mass="12347">MRATRVKDNDQQRSPTSDRANVSIGRPAHLRHHRVAKLFQGWLQWRNREQFEIYCYGIDINNTGDNFTKQYQEQSDYFYQFDNLVNGEKIAQHILARLNFRSL</sequence>
<accession>A0A5J4FBC8</accession>
<feature type="compositionally biased region" description="Basic and acidic residues" evidence="1">
    <location>
        <begin position="1"/>
        <end position="11"/>
    </location>
</feature>
<organism evidence="2 3">
    <name type="scientific">Microcystis aeruginosa NIES-4325</name>
    <dbReference type="NCBI Taxonomy" id="2569534"/>
    <lineage>
        <taxon>Bacteria</taxon>
        <taxon>Bacillati</taxon>
        <taxon>Cyanobacteriota</taxon>
        <taxon>Cyanophyceae</taxon>
        <taxon>Oscillatoriophycideae</taxon>
        <taxon>Chroococcales</taxon>
        <taxon>Microcystaceae</taxon>
        <taxon>Microcystis</taxon>
    </lineage>
</organism>
<feature type="region of interest" description="Disordered" evidence="1">
    <location>
        <begin position="1"/>
        <end position="25"/>
    </location>
</feature>
<dbReference type="Gene3D" id="3.40.50.11380">
    <property type="match status" value="1"/>
</dbReference>
<reference evidence="2 3" key="1">
    <citation type="journal article" date="2019" name="FEMS Microbiol. Lett.">
        <title>A novel salt-tolerant genotype illuminates the sucrose gene evolution in freshwater bloom-forming cyanobacterium Microcystis aeruginosa.</title>
        <authorList>
            <person name="Tanabe Y."/>
            <person name="Yamaguchi H."/>
            <person name="Sano T."/>
            <person name="Kawachi M."/>
        </authorList>
    </citation>
    <scope>NUCLEOTIDE SEQUENCE [LARGE SCALE GENOMIC DNA]</scope>
    <source>
        <strain evidence="2 3">NIES-4325</strain>
    </source>
</reference>
<comment type="caution">
    <text evidence="2">The sequence shown here is derived from an EMBL/GenBank/DDBJ whole genome shotgun (WGS) entry which is preliminary data.</text>
</comment>